<evidence type="ECO:0000313" key="2">
    <source>
        <dbReference type="Proteomes" id="UP000192721"/>
    </source>
</evidence>
<dbReference type="Proteomes" id="UP000192721">
    <property type="component" value="Unassembled WGS sequence"/>
</dbReference>
<protein>
    <recommendedName>
        <fullName evidence="3">DUF2513 domain-containing protein</fullName>
    </recommendedName>
</protein>
<sequence length="83" mass="9714">MTRNETLIFRTLRLLQTMHIQYLDEHKLFLALSRETGGEYSADDVHEHLVYMEQNGLLKPIRTADNHTAYALDWGGYDYLDPS</sequence>
<reference evidence="1 2" key="1">
    <citation type="submission" date="2017-02" db="EMBL/GenBank/DDBJ databases">
        <title>Chromobacterium haemolyticum H5244.</title>
        <authorList>
            <person name="Gulvik C.A."/>
        </authorList>
    </citation>
    <scope>NUCLEOTIDE SEQUENCE [LARGE SCALE GENOMIC DNA]</scope>
    <source>
        <strain evidence="1 2">H5244</strain>
    </source>
</reference>
<dbReference type="RefSeq" id="WP_081554223.1">
    <property type="nucleotide sequence ID" value="NZ_MUKV01000001.1"/>
</dbReference>
<name>A0A1W0DAS7_9NEIS</name>
<accession>A0A1W0DAS7</accession>
<gene>
    <name evidence="1" type="ORF">B0T45_00120</name>
</gene>
<dbReference type="AlphaFoldDB" id="A0A1W0DAS7"/>
<evidence type="ECO:0008006" key="3">
    <source>
        <dbReference type="Google" id="ProtNLM"/>
    </source>
</evidence>
<organism evidence="1 2">
    <name type="scientific">Chromobacterium haemolyticum</name>
    <dbReference type="NCBI Taxonomy" id="394935"/>
    <lineage>
        <taxon>Bacteria</taxon>
        <taxon>Pseudomonadati</taxon>
        <taxon>Pseudomonadota</taxon>
        <taxon>Betaproteobacteria</taxon>
        <taxon>Neisseriales</taxon>
        <taxon>Chromobacteriaceae</taxon>
        <taxon>Chromobacterium</taxon>
    </lineage>
</organism>
<proteinExistence type="predicted"/>
<evidence type="ECO:0000313" key="1">
    <source>
        <dbReference type="EMBL" id="OQS44048.1"/>
    </source>
</evidence>
<dbReference type="EMBL" id="MUKV01000001">
    <property type="protein sequence ID" value="OQS44048.1"/>
    <property type="molecule type" value="Genomic_DNA"/>
</dbReference>
<comment type="caution">
    <text evidence="1">The sequence shown here is derived from an EMBL/GenBank/DDBJ whole genome shotgun (WGS) entry which is preliminary data.</text>
</comment>